<evidence type="ECO:0000256" key="4">
    <source>
        <dbReference type="ARBA" id="ARBA00023136"/>
    </source>
</evidence>
<evidence type="ECO:0000313" key="8">
    <source>
        <dbReference type="Proteomes" id="UP000182584"/>
    </source>
</evidence>
<dbReference type="AlphaFoldDB" id="A0A1H9SJT9"/>
<evidence type="ECO:0000256" key="3">
    <source>
        <dbReference type="ARBA" id="ARBA00022989"/>
    </source>
</evidence>
<feature type="transmembrane region" description="Helical" evidence="5">
    <location>
        <begin position="293"/>
        <end position="313"/>
    </location>
</feature>
<dbReference type="EMBL" id="FOGJ01000012">
    <property type="protein sequence ID" value="SER85290.1"/>
    <property type="molecule type" value="Genomic_DNA"/>
</dbReference>
<proteinExistence type="predicted"/>
<dbReference type="OrthoDB" id="9771731at2"/>
<feature type="transmembrane region" description="Helical" evidence="5">
    <location>
        <begin position="181"/>
        <end position="205"/>
    </location>
</feature>
<comment type="subcellular location">
    <subcellularLocation>
        <location evidence="1">Membrane</location>
        <topology evidence="1">Multi-pass membrane protein</topology>
    </subcellularLocation>
</comment>
<dbReference type="Pfam" id="PF12698">
    <property type="entry name" value="ABC2_membrane_3"/>
    <property type="match status" value="1"/>
</dbReference>
<dbReference type="InterPro" id="IPR013525">
    <property type="entry name" value="ABC2_TM"/>
</dbReference>
<dbReference type="PANTHER" id="PTHR43027:SF1">
    <property type="entry name" value="DOXORUBICIN RESISTANCE ABC TRANSPORTER PERMEASE PROTEIN DRRC-RELATED"/>
    <property type="match status" value="1"/>
</dbReference>
<dbReference type="Proteomes" id="UP000182584">
    <property type="component" value="Unassembled WGS sequence"/>
</dbReference>
<evidence type="ECO:0000259" key="6">
    <source>
        <dbReference type="Pfam" id="PF12698"/>
    </source>
</evidence>
<organism evidence="7 8">
    <name type="scientific">Butyrivibrio fibrisolvens</name>
    <dbReference type="NCBI Taxonomy" id="831"/>
    <lineage>
        <taxon>Bacteria</taxon>
        <taxon>Bacillati</taxon>
        <taxon>Bacillota</taxon>
        <taxon>Clostridia</taxon>
        <taxon>Lachnospirales</taxon>
        <taxon>Lachnospiraceae</taxon>
        <taxon>Butyrivibrio</taxon>
    </lineage>
</organism>
<feature type="transmembrane region" description="Helical" evidence="5">
    <location>
        <begin position="20"/>
        <end position="38"/>
    </location>
</feature>
<reference evidence="7 8" key="1">
    <citation type="submission" date="2016-10" db="EMBL/GenBank/DDBJ databases">
        <authorList>
            <person name="de Groot N.N."/>
        </authorList>
    </citation>
    <scope>NUCLEOTIDE SEQUENCE [LARGE SCALE GENOMIC DNA]</scope>
    <source>
        <strain evidence="7 8">AR40</strain>
    </source>
</reference>
<feature type="transmembrane region" description="Helical" evidence="5">
    <location>
        <begin position="356"/>
        <end position="374"/>
    </location>
</feature>
<gene>
    <name evidence="7" type="ORF">SAMN04487884_11278</name>
</gene>
<sequence>MFGRIYIYKLKELARNRYLVGWNFLFPIVLATAFYMGFGNMIAEDPDTFKAIDVGYVNEGDVDTSFTLMLDELSKENDDHEKILNVHEYPSKEEALKDLKGEDGLYGIYVDDNGDVETIVPFNGYKTTTLNQIVREYENKVTLIENIAKDHPDKLESSMEMISGDLKVLKEHEFGNNTSQYLQYFFALIAMASLFSSWISTAMLEGMCANLTERGKRFECSPASKLLSIAAGILAGLTLQAVSNAIVVVYVEYILKINLGAPLLNIIFLTTLGSGLGISAGVLMGSLIRNERLLVVVPLAFTMTCSFCSGLMWHQIRQLIEANFPILNKINPAALLVDCLYTRAAYGKTDIYYQDIYIMSSMIAGCLIISAFLLRRRKYVSL</sequence>
<keyword evidence="4 5" id="KW-0472">Membrane</keyword>
<keyword evidence="2 5" id="KW-0812">Transmembrane</keyword>
<feature type="transmembrane region" description="Helical" evidence="5">
    <location>
        <begin position="226"/>
        <end position="251"/>
    </location>
</feature>
<dbReference type="GO" id="GO:0140359">
    <property type="term" value="F:ABC-type transporter activity"/>
    <property type="evidence" value="ECO:0007669"/>
    <property type="project" value="InterPro"/>
</dbReference>
<accession>A0A1H9SJT9</accession>
<protein>
    <submittedName>
        <fullName evidence="7">ABC-2 type transport system permease protein</fullName>
    </submittedName>
</protein>
<dbReference type="PANTHER" id="PTHR43027">
    <property type="entry name" value="DOXORUBICIN RESISTANCE ABC TRANSPORTER PERMEASE PROTEIN DRRC-RELATED"/>
    <property type="match status" value="1"/>
</dbReference>
<keyword evidence="3 5" id="KW-1133">Transmembrane helix</keyword>
<name>A0A1H9SJT9_BUTFI</name>
<dbReference type="RefSeq" id="WP_074756214.1">
    <property type="nucleotide sequence ID" value="NZ_FOGJ01000012.1"/>
</dbReference>
<evidence type="ECO:0000313" key="7">
    <source>
        <dbReference type="EMBL" id="SER85290.1"/>
    </source>
</evidence>
<dbReference type="GO" id="GO:0016020">
    <property type="term" value="C:membrane"/>
    <property type="evidence" value="ECO:0007669"/>
    <property type="project" value="UniProtKB-SubCell"/>
</dbReference>
<evidence type="ECO:0000256" key="5">
    <source>
        <dbReference type="SAM" id="Phobius"/>
    </source>
</evidence>
<dbReference type="InterPro" id="IPR052902">
    <property type="entry name" value="ABC-2_transporter"/>
</dbReference>
<feature type="domain" description="ABC-2 type transporter transmembrane" evidence="6">
    <location>
        <begin position="23"/>
        <end position="371"/>
    </location>
</feature>
<evidence type="ECO:0000256" key="1">
    <source>
        <dbReference type="ARBA" id="ARBA00004141"/>
    </source>
</evidence>
<evidence type="ECO:0000256" key="2">
    <source>
        <dbReference type="ARBA" id="ARBA00022692"/>
    </source>
</evidence>
<feature type="transmembrane region" description="Helical" evidence="5">
    <location>
        <begin position="263"/>
        <end position="286"/>
    </location>
</feature>
<dbReference type="eggNOG" id="COG0842">
    <property type="taxonomic scope" value="Bacteria"/>
</dbReference>